<gene>
    <name evidence="1" type="ORF">SAMN02745941_02184</name>
</gene>
<accession>A0A1M5YP22</accession>
<organism evidence="1 2">
    <name type="scientific">Clostridium intestinale DSM 6191</name>
    <dbReference type="NCBI Taxonomy" id="1121320"/>
    <lineage>
        <taxon>Bacteria</taxon>
        <taxon>Bacillati</taxon>
        <taxon>Bacillota</taxon>
        <taxon>Clostridia</taxon>
        <taxon>Eubacteriales</taxon>
        <taxon>Clostridiaceae</taxon>
        <taxon>Clostridium</taxon>
    </lineage>
</organism>
<proteinExistence type="predicted"/>
<sequence>MNTDEIYKRIMVMDSVKSATSYMKNSELTKSDLSKLCKRHNIFVDDKATKESMITLFINSTIGVKLKNKAKNRYKTK</sequence>
<dbReference type="RefSeq" id="WP_073019385.1">
    <property type="nucleotide sequence ID" value="NZ_FQXU01000006.1"/>
</dbReference>
<dbReference type="AlphaFoldDB" id="A0A1M5YP22"/>
<evidence type="ECO:0000313" key="1">
    <source>
        <dbReference type="EMBL" id="SHI13630.1"/>
    </source>
</evidence>
<evidence type="ECO:0000313" key="2">
    <source>
        <dbReference type="Proteomes" id="UP000184241"/>
    </source>
</evidence>
<name>A0A1M5YP22_9CLOT</name>
<reference evidence="1 2" key="1">
    <citation type="submission" date="2016-11" db="EMBL/GenBank/DDBJ databases">
        <authorList>
            <person name="Jaros S."/>
            <person name="Januszkiewicz K."/>
            <person name="Wedrychowicz H."/>
        </authorList>
    </citation>
    <scope>NUCLEOTIDE SEQUENCE [LARGE SCALE GENOMIC DNA]</scope>
    <source>
        <strain evidence="1 2">DSM 6191</strain>
    </source>
</reference>
<dbReference type="Proteomes" id="UP000184241">
    <property type="component" value="Unassembled WGS sequence"/>
</dbReference>
<dbReference type="EMBL" id="FQXU01000006">
    <property type="protein sequence ID" value="SHI13630.1"/>
    <property type="molecule type" value="Genomic_DNA"/>
</dbReference>
<protein>
    <submittedName>
        <fullName evidence="1">Uncharacterized protein</fullName>
    </submittedName>
</protein>